<keyword evidence="2" id="KW-1185">Reference proteome</keyword>
<dbReference type="EMBL" id="CABIJS010000016">
    <property type="protein sequence ID" value="VUZ39453.1"/>
    <property type="molecule type" value="Genomic_DNA"/>
</dbReference>
<organism evidence="1 2">
    <name type="scientific">Hymenolepis diminuta</name>
    <name type="common">Rat tapeworm</name>
    <dbReference type="NCBI Taxonomy" id="6216"/>
    <lineage>
        <taxon>Eukaryota</taxon>
        <taxon>Metazoa</taxon>
        <taxon>Spiralia</taxon>
        <taxon>Lophotrochozoa</taxon>
        <taxon>Platyhelminthes</taxon>
        <taxon>Cestoda</taxon>
        <taxon>Eucestoda</taxon>
        <taxon>Cyclophyllidea</taxon>
        <taxon>Hymenolepididae</taxon>
        <taxon>Hymenolepis</taxon>
    </lineage>
</organism>
<sequence>MKGKKRRHESETVFAIIIKSKALSKVNLIWKTKNGNLLLKSIVNAVFPSSHAK</sequence>
<dbReference type="Proteomes" id="UP000321570">
    <property type="component" value="Unassembled WGS sequence"/>
</dbReference>
<evidence type="ECO:0000313" key="1">
    <source>
        <dbReference type="EMBL" id="VUZ39453.1"/>
    </source>
</evidence>
<evidence type="ECO:0000313" key="2">
    <source>
        <dbReference type="Proteomes" id="UP000321570"/>
    </source>
</evidence>
<accession>A0A564XYW8</accession>
<reference evidence="1 2" key="1">
    <citation type="submission" date="2019-07" db="EMBL/GenBank/DDBJ databases">
        <authorList>
            <person name="Jastrzebski P J."/>
            <person name="Paukszto L."/>
            <person name="Jastrzebski P J."/>
        </authorList>
    </citation>
    <scope>NUCLEOTIDE SEQUENCE [LARGE SCALE GENOMIC DNA]</scope>
    <source>
        <strain evidence="1 2">WMS-il1</strain>
    </source>
</reference>
<protein>
    <submittedName>
        <fullName evidence="1">Uncharacterized protein</fullName>
    </submittedName>
</protein>
<name>A0A564XYW8_HYMDI</name>
<gene>
    <name evidence="1" type="ORF">WMSIL1_LOCUS730</name>
</gene>
<dbReference type="AlphaFoldDB" id="A0A564XYW8"/>
<proteinExistence type="predicted"/>